<dbReference type="PROSITE" id="PS50005">
    <property type="entry name" value="TPR"/>
    <property type="match status" value="1"/>
</dbReference>
<dbReference type="PROSITE" id="PS51257">
    <property type="entry name" value="PROKAR_LIPOPROTEIN"/>
    <property type="match status" value="1"/>
</dbReference>
<dbReference type="InterPro" id="IPR011990">
    <property type="entry name" value="TPR-like_helical_dom_sf"/>
</dbReference>
<feature type="repeat" description="TPR" evidence="1">
    <location>
        <begin position="96"/>
        <end position="129"/>
    </location>
</feature>
<evidence type="ECO:0000313" key="4">
    <source>
        <dbReference type="Proteomes" id="UP000488506"/>
    </source>
</evidence>
<dbReference type="Pfam" id="PF13181">
    <property type="entry name" value="TPR_8"/>
    <property type="match status" value="1"/>
</dbReference>
<dbReference type="SMART" id="SM00028">
    <property type="entry name" value="TPR"/>
    <property type="match status" value="2"/>
</dbReference>
<evidence type="ECO:0000313" key="3">
    <source>
        <dbReference type="EMBL" id="KAF0132878.1"/>
    </source>
</evidence>
<comment type="caution">
    <text evidence="3">The sequence shown here is derived from an EMBL/GenBank/DDBJ whole genome shotgun (WGS) entry which is preliminary data.</text>
</comment>
<feature type="chain" id="PRO_5032870452" evidence="2">
    <location>
        <begin position="20"/>
        <end position="198"/>
    </location>
</feature>
<protein>
    <submittedName>
        <fullName evidence="3">GUN4 domain protein</fullName>
    </submittedName>
</protein>
<reference evidence="3 4" key="1">
    <citation type="submission" date="2019-12" db="EMBL/GenBank/DDBJ databases">
        <authorList>
            <person name="Wolfe R."/>
            <person name="Danczak R."/>
            <person name="Wilkins M."/>
        </authorList>
    </citation>
    <scope>NUCLEOTIDE SEQUENCE [LARGE SCALE GENOMIC DNA]</scope>
    <source>
        <strain evidence="3">X2_MaxBin.013</strain>
    </source>
</reference>
<sequence length="198" mass="22700">MTFKNSVIILLIFSCSCHAWVLTKEMQKEINENKSAVAKNPKDPTLHFDLAITYAYTNFILEGWDELKKANNLDSNFKNDAQNIYIQKVNQNPSDWKLRFRLAFAYYFSGNKKDAIKELENVLAINPNNAFAYGYISLIYGEMGEIDNAIAAAKKGIKIDYQIAALHLLLAEGYYKKGDSWNGFWERTTAVRLKMQGF</sequence>
<proteinExistence type="predicted"/>
<keyword evidence="1" id="KW-0802">TPR repeat</keyword>
<gene>
    <name evidence="3" type="ORF">FD145_1535</name>
</gene>
<evidence type="ECO:0000256" key="2">
    <source>
        <dbReference type="SAM" id="SignalP"/>
    </source>
</evidence>
<dbReference type="Pfam" id="PF14559">
    <property type="entry name" value="TPR_19"/>
    <property type="match status" value="1"/>
</dbReference>
<dbReference type="EMBL" id="WPAF01000040">
    <property type="protein sequence ID" value="KAF0132878.1"/>
    <property type="molecule type" value="Genomic_DNA"/>
</dbReference>
<accession>A0A833P2N5</accession>
<dbReference type="Proteomes" id="UP000488506">
    <property type="component" value="Unassembled WGS sequence"/>
</dbReference>
<dbReference type="InterPro" id="IPR019734">
    <property type="entry name" value="TPR_rpt"/>
</dbReference>
<name>A0A833P2N5_UNCSA</name>
<organism evidence="3 4">
    <name type="scientific">Candidatus Saganbacteria bacterium</name>
    <dbReference type="NCBI Taxonomy" id="2575572"/>
    <lineage>
        <taxon>Bacteria</taxon>
        <taxon>Bacillati</taxon>
        <taxon>Saganbacteria</taxon>
    </lineage>
</organism>
<evidence type="ECO:0000256" key="1">
    <source>
        <dbReference type="PROSITE-ProRule" id="PRU00339"/>
    </source>
</evidence>
<feature type="signal peptide" evidence="2">
    <location>
        <begin position="1"/>
        <end position="19"/>
    </location>
</feature>
<dbReference type="SUPFAM" id="SSF48452">
    <property type="entry name" value="TPR-like"/>
    <property type="match status" value="1"/>
</dbReference>
<dbReference type="AlphaFoldDB" id="A0A833P2N5"/>
<dbReference type="Gene3D" id="1.25.40.10">
    <property type="entry name" value="Tetratricopeptide repeat domain"/>
    <property type="match status" value="1"/>
</dbReference>
<keyword evidence="2" id="KW-0732">Signal</keyword>